<accession>A0A7S1YTA7</accession>
<dbReference type="InterPro" id="IPR015421">
    <property type="entry name" value="PyrdxlP-dep_Trfase_major"/>
</dbReference>
<protein>
    <recommendedName>
        <fullName evidence="3">Aminotransferase class V domain-containing protein</fullName>
    </recommendedName>
</protein>
<evidence type="ECO:0000313" key="4">
    <source>
        <dbReference type="EMBL" id="CAD9318682.1"/>
    </source>
</evidence>
<dbReference type="Gene3D" id="3.40.640.10">
    <property type="entry name" value="Type I PLP-dependent aspartate aminotransferase-like (Major domain)"/>
    <property type="match status" value="1"/>
</dbReference>
<dbReference type="Pfam" id="PF00266">
    <property type="entry name" value="Aminotran_5"/>
    <property type="match status" value="1"/>
</dbReference>
<feature type="chain" id="PRO_5031077185" description="Aminotransferase class V domain-containing protein" evidence="2">
    <location>
        <begin position="28"/>
        <end position="483"/>
    </location>
</feature>
<dbReference type="InterPro" id="IPR015424">
    <property type="entry name" value="PyrdxlP-dep_Trfase"/>
</dbReference>
<dbReference type="PANTHER" id="PTHR43092:SF2">
    <property type="entry name" value="HERCYNYLCYSTEINE SULFOXIDE LYASE"/>
    <property type="match status" value="1"/>
</dbReference>
<gene>
    <name evidence="4" type="ORF">OSIN01602_LOCUS116</name>
</gene>
<dbReference type="InterPro" id="IPR000192">
    <property type="entry name" value="Aminotrans_V_dom"/>
</dbReference>
<evidence type="ECO:0000259" key="3">
    <source>
        <dbReference type="Pfam" id="PF00266"/>
    </source>
</evidence>
<dbReference type="SUPFAM" id="SSF53383">
    <property type="entry name" value="PLP-dependent transferases"/>
    <property type="match status" value="1"/>
</dbReference>
<evidence type="ECO:0000256" key="1">
    <source>
        <dbReference type="ARBA" id="ARBA00022898"/>
    </source>
</evidence>
<organism evidence="4">
    <name type="scientific">Trieres chinensis</name>
    <name type="common">Marine centric diatom</name>
    <name type="synonym">Odontella sinensis</name>
    <dbReference type="NCBI Taxonomy" id="1514140"/>
    <lineage>
        <taxon>Eukaryota</taxon>
        <taxon>Sar</taxon>
        <taxon>Stramenopiles</taxon>
        <taxon>Ochrophyta</taxon>
        <taxon>Bacillariophyta</taxon>
        <taxon>Mediophyceae</taxon>
        <taxon>Biddulphiophycidae</taxon>
        <taxon>Eupodiscales</taxon>
        <taxon>Parodontellaceae</taxon>
        <taxon>Trieres</taxon>
    </lineage>
</organism>
<dbReference type="AlphaFoldDB" id="A0A7S1YTA7"/>
<dbReference type="EMBL" id="HBGO01000263">
    <property type="protein sequence ID" value="CAD9318682.1"/>
    <property type="molecule type" value="Transcribed_RNA"/>
</dbReference>
<feature type="domain" description="Aminotransferase class V" evidence="3">
    <location>
        <begin position="104"/>
        <end position="303"/>
    </location>
</feature>
<keyword evidence="2" id="KW-0732">Signal</keyword>
<keyword evidence="1" id="KW-0663">Pyridoxal phosphate</keyword>
<feature type="signal peptide" evidence="2">
    <location>
        <begin position="1"/>
        <end position="27"/>
    </location>
</feature>
<proteinExistence type="predicted"/>
<dbReference type="PANTHER" id="PTHR43092">
    <property type="entry name" value="L-CYSTEINE DESULFHYDRASE"/>
    <property type="match status" value="1"/>
</dbReference>
<evidence type="ECO:0000256" key="2">
    <source>
        <dbReference type="SAM" id="SignalP"/>
    </source>
</evidence>
<dbReference type="Gene3D" id="3.90.1150.10">
    <property type="entry name" value="Aspartate Aminotransferase, domain 1"/>
    <property type="match status" value="1"/>
</dbReference>
<name>A0A7S1YTA7_TRICV</name>
<reference evidence="4" key="1">
    <citation type="submission" date="2021-01" db="EMBL/GenBank/DDBJ databases">
        <authorList>
            <person name="Corre E."/>
            <person name="Pelletier E."/>
            <person name="Niang G."/>
            <person name="Scheremetjew M."/>
            <person name="Finn R."/>
            <person name="Kale V."/>
            <person name="Holt S."/>
            <person name="Cochrane G."/>
            <person name="Meng A."/>
            <person name="Brown T."/>
            <person name="Cohen L."/>
        </authorList>
    </citation>
    <scope>NUCLEOTIDE SEQUENCE</scope>
    <source>
        <strain evidence="4">Grunow 1884</strain>
    </source>
</reference>
<sequence length="483" mass="53326">MALAISLALVAALLTLVAFIPPPMASAEEVHATPVPVTDDEEWPLPLTEDGTRYGRDLKARMFYLSPTYVNLNHGSYGTVPRPVKAVQDDLFLLQESRPDAWFRKEYYRRLDDARGRIASYVGASEDDVVLVENASSAVNSVLRSMPFERGDAVVRLSTAYGMVVETLDYLRGTAGIEVIVAEVTYPVEGPDQMVRALEEALRRRPDVKLCVFSHISSMPAIVEPLDRLVASVRSIAPSATVLVDGAHAPGQLIGLDVPSLGVDFYLGNCHKWMYAPKGTAFLWSSPSRRTSTFPEPTVISSSGRRDYEGRYAYTGTRDYTAFASLGSALDFRSYLGGEGQIGDYCRGLAFAAGRFLALAWGTDLLVPEGMSGYMINVILPPTNEDAVRHMQKELDEVHDVYLVCGAVLDSRWEEFGNDADDIPRNVAATQRRGEREAPNSAEPTKIFFVRLSAQVYLEMEDFRPLAKLVPELLQKAEVDLLE</sequence>
<dbReference type="InterPro" id="IPR015422">
    <property type="entry name" value="PyrdxlP-dep_Trfase_small"/>
</dbReference>